<dbReference type="Pfam" id="PF01613">
    <property type="entry name" value="Flavin_Reduct"/>
    <property type="match status" value="1"/>
</dbReference>
<evidence type="ECO:0000256" key="2">
    <source>
        <dbReference type="ARBA" id="ARBA00023002"/>
    </source>
</evidence>
<proteinExistence type="inferred from homology"/>
<dbReference type="SUPFAM" id="SSF50475">
    <property type="entry name" value="FMN-binding split barrel"/>
    <property type="match status" value="1"/>
</dbReference>
<sequence>MIHVGTELTPTVLRRTFGCFPDGVAAVCGSVDGVPVGLVVSSFTSVSLDPPLSSICMSNTSKTWPRLRSAGLLGISVLSERQGTVCRQLSGDGKDRFTDVRWDTSRAGAILIENAAAWMECTVEREMAAGDHQIVLLRVHAAQANPEIAPLVFQASRLRSLGPELVDSGRRADGSARVVDLIVQVVAASGS</sequence>
<reference evidence="4 5" key="1">
    <citation type="submission" date="2018-06" db="EMBL/GenBank/DDBJ databases">
        <title>Actinomadura craniellae sp. nov. isolated from marine sponge Craniella sp.</title>
        <authorList>
            <person name="Li L."/>
            <person name="Xu Q.H."/>
            <person name="Lin H.W."/>
            <person name="Lu Y.H."/>
        </authorList>
    </citation>
    <scope>NUCLEOTIDE SEQUENCE [LARGE SCALE GENOMIC DNA]</scope>
    <source>
        <strain evidence="4 5">LHW63021</strain>
    </source>
</reference>
<dbReference type="AlphaFoldDB" id="A0A365GYN8"/>
<dbReference type="Proteomes" id="UP000251891">
    <property type="component" value="Unassembled WGS sequence"/>
</dbReference>
<dbReference type="RefSeq" id="WP_111871157.1">
    <property type="nucleotide sequence ID" value="NZ_QLYX01000016.1"/>
</dbReference>
<keyword evidence="2" id="KW-0560">Oxidoreductase</keyword>
<organism evidence="4 5">
    <name type="scientific">Actinomadura craniellae</name>
    <dbReference type="NCBI Taxonomy" id="2231787"/>
    <lineage>
        <taxon>Bacteria</taxon>
        <taxon>Bacillati</taxon>
        <taxon>Actinomycetota</taxon>
        <taxon>Actinomycetes</taxon>
        <taxon>Streptosporangiales</taxon>
        <taxon>Thermomonosporaceae</taxon>
        <taxon>Actinomadura</taxon>
    </lineage>
</organism>
<dbReference type="OrthoDB" id="9792858at2"/>
<dbReference type="InterPro" id="IPR050268">
    <property type="entry name" value="NADH-dep_flavin_reductase"/>
</dbReference>
<dbReference type="GO" id="GO:0010181">
    <property type="term" value="F:FMN binding"/>
    <property type="evidence" value="ECO:0007669"/>
    <property type="project" value="InterPro"/>
</dbReference>
<feature type="domain" description="Flavin reductase like" evidence="3">
    <location>
        <begin position="17"/>
        <end position="160"/>
    </location>
</feature>
<evidence type="ECO:0000256" key="1">
    <source>
        <dbReference type="ARBA" id="ARBA00008898"/>
    </source>
</evidence>
<comment type="caution">
    <text evidence="4">The sequence shown here is derived from an EMBL/GenBank/DDBJ whole genome shotgun (WGS) entry which is preliminary data.</text>
</comment>
<dbReference type="InterPro" id="IPR002563">
    <property type="entry name" value="Flavin_Rdtase-like_dom"/>
</dbReference>
<name>A0A365GYN8_9ACTN</name>
<dbReference type="GO" id="GO:0042602">
    <property type="term" value="F:riboflavin reductase (NADPH) activity"/>
    <property type="evidence" value="ECO:0007669"/>
    <property type="project" value="TreeGrafter"/>
</dbReference>
<accession>A0A365GYN8</accession>
<evidence type="ECO:0000313" key="5">
    <source>
        <dbReference type="Proteomes" id="UP000251891"/>
    </source>
</evidence>
<dbReference type="InterPro" id="IPR012349">
    <property type="entry name" value="Split_barrel_FMN-bd"/>
</dbReference>
<dbReference type="PANTHER" id="PTHR30466">
    <property type="entry name" value="FLAVIN REDUCTASE"/>
    <property type="match status" value="1"/>
</dbReference>
<keyword evidence="5" id="KW-1185">Reference proteome</keyword>
<dbReference type="SMART" id="SM00903">
    <property type="entry name" value="Flavin_Reduct"/>
    <property type="match status" value="1"/>
</dbReference>
<dbReference type="PANTHER" id="PTHR30466:SF11">
    <property type="entry name" value="FLAVIN-DEPENDENT MONOOXYGENASE, REDUCTASE SUBUNIT HSAB"/>
    <property type="match status" value="1"/>
</dbReference>
<dbReference type="EMBL" id="QLYX01000016">
    <property type="protein sequence ID" value="RAY11926.1"/>
    <property type="molecule type" value="Genomic_DNA"/>
</dbReference>
<protein>
    <submittedName>
        <fullName evidence="4">Flavin reductase</fullName>
    </submittedName>
</protein>
<evidence type="ECO:0000313" key="4">
    <source>
        <dbReference type="EMBL" id="RAY11926.1"/>
    </source>
</evidence>
<gene>
    <name evidence="4" type="ORF">DPM19_28600</name>
</gene>
<evidence type="ECO:0000259" key="3">
    <source>
        <dbReference type="SMART" id="SM00903"/>
    </source>
</evidence>
<dbReference type="Gene3D" id="2.30.110.10">
    <property type="entry name" value="Electron Transport, Fmn-binding Protein, Chain A"/>
    <property type="match status" value="1"/>
</dbReference>
<comment type="similarity">
    <text evidence="1">Belongs to the non-flavoprotein flavin reductase family.</text>
</comment>